<evidence type="ECO:0000313" key="4">
    <source>
        <dbReference type="EMBL" id="KAF4649028.1"/>
    </source>
</evidence>
<keyword evidence="1" id="KW-0479">Metal-binding</keyword>
<dbReference type="Proteomes" id="UP000572268">
    <property type="component" value="Unassembled WGS sequence"/>
</dbReference>
<dbReference type="CDD" id="cd00303">
    <property type="entry name" value="retropepsin_like"/>
    <property type="match status" value="1"/>
</dbReference>
<accession>A0A7J6KPF2</accession>
<dbReference type="SUPFAM" id="SSF57756">
    <property type="entry name" value="Retrovirus zinc finger-like domains"/>
    <property type="match status" value="1"/>
</dbReference>
<evidence type="ECO:0000256" key="1">
    <source>
        <dbReference type="PROSITE-ProRule" id="PRU00047"/>
    </source>
</evidence>
<keyword evidence="1" id="KW-0863">Zinc-finger</keyword>
<dbReference type="SMART" id="SM00343">
    <property type="entry name" value="ZnF_C2HC"/>
    <property type="match status" value="3"/>
</dbReference>
<evidence type="ECO:0000259" key="3">
    <source>
        <dbReference type="PROSITE" id="PS50158"/>
    </source>
</evidence>
<feature type="region of interest" description="Disordered" evidence="2">
    <location>
        <begin position="264"/>
        <end position="293"/>
    </location>
</feature>
<evidence type="ECO:0000256" key="2">
    <source>
        <dbReference type="SAM" id="MobiDB-lite"/>
    </source>
</evidence>
<dbReference type="InterPro" id="IPR021109">
    <property type="entry name" value="Peptidase_aspartic_dom_sf"/>
</dbReference>
<sequence length="603" mass="65755">DRGHATSKGSSHSSRSLYGLCGQRGITNDRFYVPAERATPSYRSRCPGCKSKPCKSKITMKDYDVATNIATKSPSTSKFIGEDDNRSGSTFVREIVSSLEGHDAVTKYLWAKQNIEGSIWAKLIKGTEPPTRCYLDYEKHLDRLCSTIRKLYDNDDAIAKAEVQFVTCQQGDSESLSNFVKRLESIVTELHFMGIRTYEYILKRRLYDGLNSDYLREKIDNELSDKAVSYDKFVTLLSNYERRRLGREQRQKLYSEIVTSRLAPSKSKSKTSESSQAPMTRVNALEPPSTDLGYGGSTNSHLFAVGADSMSIKCYRCLETGHPARLCRGKVSNQESRCSKCGNPNHTAGLCEVPTKSLNCQRCLRQGHLAYVCRASSPVDADSSAKTTKGKPGRGTRPKSKAGPPRRPTKSTKRPSPSTPSTNAQVVDESSKAHVIGSSTALNSMIKVSPLGIDDINSSSNVLHTGDELPSSRPSPASSRISMVVGDLSICGVVRPVLYDTGADVSLIAAGTLRKITNKKLYFDDPSVQGRVNVANGSSLSILGKVELEVGYGKTLAKDSFLLASDDLSTPVIIGCSTMAKLRTTISISPEGILVRLGDRPAQ</sequence>
<reference evidence="4 5" key="1">
    <citation type="submission" date="2020-04" db="EMBL/GenBank/DDBJ databases">
        <title>Perkinsus olseni comparative genomics.</title>
        <authorList>
            <person name="Bogema D.R."/>
        </authorList>
    </citation>
    <scope>NUCLEOTIDE SEQUENCE [LARGE SCALE GENOMIC DNA]</scope>
    <source>
        <strain evidence="4">ATCC PRA-31</strain>
    </source>
</reference>
<organism evidence="4 5">
    <name type="scientific">Perkinsus olseni</name>
    <name type="common">Perkinsus atlanticus</name>
    <dbReference type="NCBI Taxonomy" id="32597"/>
    <lineage>
        <taxon>Eukaryota</taxon>
        <taxon>Sar</taxon>
        <taxon>Alveolata</taxon>
        <taxon>Perkinsozoa</taxon>
        <taxon>Perkinsea</taxon>
        <taxon>Perkinsida</taxon>
        <taxon>Perkinsidae</taxon>
        <taxon>Perkinsus</taxon>
    </lineage>
</organism>
<dbReference type="GO" id="GO:0008270">
    <property type="term" value="F:zinc ion binding"/>
    <property type="evidence" value="ECO:0007669"/>
    <property type="project" value="UniProtKB-KW"/>
</dbReference>
<dbReference type="PROSITE" id="PS50158">
    <property type="entry name" value="ZF_CCHC"/>
    <property type="match status" value="1"/>
</dbReference>
<feature type="region of interest" description="Disordered" evidence="2">
    <location>
        <begin position="380"/>
        <end position="431"/>
    </location>
</feature>
<dbReference type="Pfam" id="PF13917">
    <property type="entry name" value="zf-CCHC_3"/>
    <property type="match status" value="1"/>
</dbReference>
<feature type="domain" description="CCHC-type" evidence="3">
    <location>
        <begin position="313"/>
        <end position="328"/>
    </location>
</feature>
<protein>
    <recommendedName>
        <fullName evidence="3">CCHC-type domain-containing protein</fullName>
    </recommendedName>
</protein>
<feature type="compositionally biased region" description="Basic residues" evidence="2">
    <location>
        <begin position="388"/>
        <end position="400"/>
    </location>
</feature>
<name>A0A7J6KPF2_PEROL</name>
<dbReference type="SUPFAM" id="SSF50630">
    <property type="entry name" value="Acid proteases"/>
    <property type="match status" value="1"/>
</dbReference>
<feature type="non-terminal residue" evidence="4">
    <location>
        <position position="1"/>
    </location>
</feature>
<proteinExistence type="predicted"/>
<dbReference type="InterPro" id="IPR001878">
    <property type="entry name" value="Znf_CCHC"/>
</dbReference>
<keyword evidence="1" id="KW-0862">Zinc</keyword>
<dbReference type="Gene3D" id="2.40.70.10">
    <property type="entry name" value="Acid Proteases"/>
    <property type="match status" value="1"/>
</dbReference>
<feature type="non-terminal residue" evidence="4">
    <location>
        <position position="603"/>
    </location>
</feature>
<dbReference type="AlphaFoldDB" id="A0A7J6KPF2"/>
<comment type="caution">
    <text evidence="4">The sequence shown here is derived from an EMBL/GenBank/DDBJ whole genome shotgun (WGS) entry which is preliminary data.</text>
</comment>
<dbReference type="InterPro" id="IPR036875">
    <property type="entry name" value="Znf_CCHC_sf"/>
</dbReference>
<evidence type="ECO:0000313" key="5">
    <source>
        <dbReference type="Proteomes" id="UP000572268"/>
    </source>
</evidence>
<dbReference type="EMBL" id="JABANN010001686">
    <property type="protein sequence ID" value="KAF4649028.1"/>
    <property type="molecule type" value="Genomic_DNA"/>
</dbReference>
<dbReference type="GO" id="GO:0003676">
    <property type="term" value="F:nucleic acid binding"/>
    <property type="evidence" value="ECO:0007669"/>
    <property type="project" value="InterPro"/>
</dbReference>
<dbReference type="Gene3D" id="4.10.60.10">
    <property type="entry name" value="Zinc finger, CCHC-type"/>
    <property type="match status" value="1"/>
</dbReference>
<gene>
    <name evidence="4" type="ORF">FOL46_002176</name>
</gene>